<feature type="domain" description="Amine oxidase" evidence="3">
    <location>
        <begin position="15"/>
        <end position="412"/>
    </location>
</feature>
<dbReference type="Gene3D" id="3.90.660.10">
    <property type="match status" value="1"/>
</dbReference>
<dbReference type="GO" id="GO:0016491">
    <property type="term" value="F:oxidoreductase activity"/>
    <property type="evidence" value="ECO:0007669"/>
    <property type="project" value="UniProtKB-KW"/>
</dbReference>
<name>K0J399_9ZZZZ</name>
<dbReference type="SUPFAM" id="SSF54373">
    <property type="entry name" value="FAD-linked reductases, C-terminal domain"/>
    <property type="match status" value="1"/>
</dbReference>
<sequence length="420" mass="44918">MSSESDVIIIGAGAAGLSAAKELGQLGLTYTLVEASHRIGGRVYSEEIAPGVWFDLGCAWLAGGATNPFVAIADELGITLGKDKSNLYKEKNHRFQRNGASLNKDQRAACLRFYDDSYKAISATAKQGHDVAISDVVDLDNEFAIPFLCNVAVAWGKDIDLVSTADFANATGELGFPVLHGFGNLVAAWGADVVVSLNTCVERIDWSGHRVTVGTPKGVIAGRTALITVSTGILAYGDILFTPGLPDWKTEAIHGLPMGTETKIGVYFDADVFGADGRGYYSTWNDDGNAAKVDASVMGLNTATVFVGGRHGVWLEKRGQQACHNFAVDRIADIFGNDIRKHVNRSIVTAWSTDPWTRGSWACPLPGQAYQRANLQRPVDERLFFAGEATVYGGQGTCHGAYQSGIRAAKQIASKLNVKP</sequence>
<protein>
    <submittedName>
        <fullName evidence="4">Amine oxidase</fullName>
    </submittedName>
</protein>
<dbReference type="InterPro" id="IPR002937">
    <property type="entry name" value="Amino_oxidase"/>
</dbReference>
<comment type="cofactor">
    <cofactor evidence="1">
        <name>FAD</name>
        <dbReference type="ChEBI" id="CHEBI:57692"/>
    </cofactor>
</comment>
<proteinExistence type="predicted"/>
<evidence type="ECO:0000256" key="2">
    <source>
        <dbReference type="ARBA" id="ARBA00023002"/>
    </source>
</evidence>
<dbReference type="InterPro" id="IPR036188">
    <property type="entry name" value="FAD/NAD-bd_sf"/>
</dbReference>
<dbReference type="PANTHER" id="PTHR10742:SF410">
    <property type="entry name" value="LYSINE-SPECIFIC HISTONE DEMETHYLASE 2"/>
    <property type="match status" value="1"/>
</dbReference>
<evidence type="ECO:0000259" key="3">
    <source>
        <dbReference type="Pfam" id="PF01593"/>
    </source>
</evidence>
<dbReference type="SUPFAM" id="SSF51905">
    <property type="entry name" value="FAD/NAD(P)-binding domain"/>
    <property type="match status" value="1"/>
</dbReference>
<dbReference type="EMBL" id="AB750507">
    <property type="protein sequence ID" value="BAM62554.1"/>
    <property type="molecule type" value="Genomic_DNA"/>
</dbReference>
<reference evidence="4" key="2">
    <citation type="journal article" date="2014" name="FEMS Microbiol. Ecol.">
        <title>Novel integrons and gene cassettes from a Cascadian submarine gas-hydrate-bearing core.</title>
        <authorList>
            <person name="Elsaied H."/>
            <person name="Stokes H.W."/>
            <person name="Yoshioka H."/>
            <person name="Mitani Y."/>
            <person name="Maruyama A."/>
        </authorList>
    </citation>
    <scope>NUCLEOTIDE SEQUENCE</scope>
</reference>
<accession>K0J399</accession>
<dbReference type="Pfam" id="PF01593">
    <property type="entry name" value="Amino_oxidase"/>
    <property type="match status" value="1"/>
</dbReference>
<evidence type="ECO:0000313" key="4">
    <source>
        <dbReference type="EMBL" id="BAM62554.1"/>
    </source>
</evidence>
<dbReference type="PRINTS" id="PR00757">
    <property type="entry name" value="AMINEOXDASEF"/>
</dbReference>
<dbReference type="PANTHER" id="PTHR10742">
    <property type="entry name" value="FLAVIN MONOAMINE OXIDASE"/>
    <property type="match status" value="1"/>
</dbReference>
<dbReference type="Gene3D" id="3.50.50.60">
    <property type="entry name" value="FAD/NAD(P)-binding domain"/>
    <property type="match status" value="1"/>
</dbReference>
<dbReference type="InterPro" id="IPR001613">
    <property type="entry name" value="Flavin_amine_oxidase"/>
</dbReference>
<dbReference type="AlphaFoldDB" id="K0J399"/>
<evidence type="ECO:0000256" key="1">
    <source>
        <dbReference type="ARBA" id="ARBA00001974"/>
    </source>
</evidence>
<dbReference type="InterPro" id="IPR050281">
    <property type="entry name" value="Flavin_monoamine_oxidase"/>
</dbReference>
<organism evidence="4">
    <name type="scientific">uncultured microorganism</name>
    <dbReference type="NCBI Taxonomy" id="358574"/>
    <lineage>
        <taxon>unclassified sequences</taxon>
        <taxon>environmental samples</taxon>
    </lineage>
</organism>
<keyword evidence="2" id="KW-0560">Oxidoreductase</keyword>
<reference evidence="4" key="1">
    <citation type="submission" date="2012-09" db="EMBL/GenBank/DDBJ databases">
        <authorList>
            <person name="Elsaied H.E."/>
            <person name="Maruyama A."/>
        </authorList>
    </citation>
    <scope>NUCLEOTIDE SEQUENCE</scope>
</reference>